<gene>
    <name evidence="1" type="ORF">Q4521_15775</name>
</gene>
<accession>A0AAW7XBP1</accession>
<reference evidence="1" key="1">
    <citation type="submission" date="2023-07" db="EMBL/GenBank/DDBJ databases">
        <title>Genome content predicts the carbon catabolic preferences of heterotrophic bacteria.</title>
        <authorList>
            <person name="Gralka M."/>
        </authorList>
    </citation>
    <scope>NUCLEOTIDE SEQUENCE</scope>
    <source>
        <strain evidence="1">I3M17_2</strain>
    </source>
</reference>
<evidence type="ECO:0000313" key="1">
    <source>
        <dbReference type="EMBL" id="MDO6423943.1"/>
    </source>
</evidence>
<evidence type="ECO:0000313" key="2">
    <source>
        <dbReference type="Proteomes" id="UP001169760"/>
    </source>
</evidence>
<dbReference type="Proteomes" id="UP001169760">
    <property type="component" value="Unassembled WGS sequence"/>
</dbReference>
<protein>
    <submittedName>
        <fullName evidence="1">Uncharacterized protein</fullName>
    </submittedName>
</protein>
<dbReference type="EMBL" id="JAUOPB010000012">
    <property type="protein sequence ID" value="MDO6423943.1"/>
    <property type="molecule type" value="Genomic_DNA"/>
</dbReference>
<comment type="caution">
    <text evidence="1">The sequence shown here is derived from an EMBL/GenBank/DDBJ whole genome shotgun (WGS) entry which is preliminary data.</text>
</comment>
<name>A0AAW7XBP1_9GAMM</name>
<dbReference type="AlphaFoldDB" id="A0AAW7XBP1"/>
<proteinExistence type="predicted"/>
<organism evidence="1 2">
    <name type="scientific">Saccharophagus degradans</name>
    <dbReference type="NCBI Taxonomy" id="86304"/>
    <lineage>
        <taxon>Bacteria</taxon>
        <taxon>Pseudomonadati</taxon>
        <taxon>Pseudomonadota</taxon>
        <taxon>Gammaproteobacteria</taxon>
        <taxon>Cellvibrionales</taxon>
        <taxon>Cellvibrionaceae</taxon>
        <taxon>Saccharophagus</taxon>
    </lineage>
</organism>
<sequence>MRVSTPLLSQVGHHVDSRVRRYRGVFYWPAYKLYRRWRLEQNYQIPADAPLVVFDFSHTRIDGPQGRRFYALFIYFIRAGYYPVLKDSYLFLANINKRHKAYCLEHRFSLIKSLSDLKRPYVLVTDRTYKKTEPQLASKVVTIDYRPSYSESDKCFPMPFPMFSGIYRNGQDLMVDQLRHAPRQWQILFGGDAATKKYSQATIADVYRKIPRAEVLDVLRTELDGGAIKEPLAQAELNCLKGESLRGLVIINTRHCQIDTADWLTTIAKARFFLACPGVRYPMSHNAIEALAVGSVPIIQYPELFYPPLEHNVNCLVYKNKQELVDVLKRAMSMSPEDAATLSIGAAAYYDQFLEPKRVVQRLLAHNPENVNLRLLPFLKKGGGFA</sequence>
<dbReference type="RefSeq" id="WP_303493467.1">
    <property type="nucleotide sequence ID" value="NZ_JAUOPB010000012.1"/>
</dbReference>